<organism evidence="2 3">
    <name type="scientific">Metschnikowia bicuspidata var. bicuspidata NRRL YB-4993</name>
    <dbReference type="NCBI Taxonomy" id="869754"/>
    <lineage>
        <taxon>Eukaryota</taxon>
        <taxon>Fungi</taxon>
        <taxon>Dikarya</taxon>
        <taxon>Ascomycota</taxon>
        <taxon>Saccharomycotina</taxon>
        <taxon>Pichiomycetes</taxon>
        <taxon>Metschnikowiaceae</taxon>
        <taxon>Metschnikowia</taxon>
    </lineage>
</organism>
<sequence>MKQDGPSFDKRYVLRSCSKVFYILLYSFVRLIRRIHQKRKSKNKRERPVVYGLSYTS</sequence>
<proteinExistence type="predicted"/>
<keyword evidence="3" id="KW-1185">Reference proteome</keyword>
<dbReference type="Proteomes" id="UP000092555">
    <property type="component" value="Unassembled WGS sequence"/>
</dbReference>
<reference evidence="2 3" key="1">
    <citation type="submission" date="2016-05" db="EMBL/GenBank/DDBJ databases">
        <title>Comparative genomics of biotechnologically important yeasts.</title>
        <authorList>
            <consortium name="DOE Joint Genome Institute"/>
            <person name="Riley R."/>
            <person name="Haridas S."/>
            <person name="Wolfe K.H."/>
            <person name="Lopes M.R."/>
            <person name="Hittinger C.T."/>
            <person name="Goker M."/>
            <person name="Salamov A."/>
            <person name="Wisecaver J."/>
            <person name="Long T.M."/>
            <person name="Aerts A.L."/>
            <person name="Barry K."/>
            <person name="Choi C."/>
            <person name="Clum A."/>
            <person name="Coughlan A.Y."/>
            <person name="Deshpande S."/>
            <person name="Douglass A.P."/>
            <person name="Hanson S.J."/>
            <person name="Klenk H.-P."/>
            <person name="LaButti K."/>
            <person name="Lapidus A."/>
            <person name="Lindquist E."/>
            <person name="Lipzen A."/>
            <person name="Meier-kolthoff J.P."/>
            <person name="Ohm R.A."/>
            <person name="Otillar R.P."/>
            <person name="Pangilinan J."/>
            <person name="Peng Y."/>
            <person name="Rokas A."/>
            <person name="Rosa C.A."/>
            <person name="Scheuner C."/>
            <person name="Sibirny A.A."/>
            <person name="Slot J.C."/>
            <person name="Stielow J.B."/>
            <person name="Sun H."/>
            <person name="Kurtzman C.P."/>
            <person name="Blackwell M."/>
            <person name="Grigoriev I.V."/>
            <person name="Jeffries T.W."/>
        </authorList>
    </citation>
    <scope>NUCLEOTIDE SEQUENCE [LARGE SCALE GENOMIC DNA]</scope>
    <source>
        <strain evidence="2 3">NRRL YB-4993</strain>
    </source>
</reference>
<gene>
    <name evidence="2" type="ORF">METBIDRAFT_201511</name>
</gene>
<dbReference type="AlphaFoldDB" id="A0A1A0H9P6"/>
<dbReference type="RefSeq" id="XP_018711129.1">
    <property type="nucleotide sequence ID" value="XM_018854938.1"/>
</dbReference>
<keyword evidence="1" id="KW-1133">Transmembrane helix</keyword>
<keyword evidence="1" id="KW-0472">Membrane</keyword>
<dbReference type="GeneID" id="30027914"/>
<dbReference type="EMBL" id="LXTC01000004">
    <property type="protein sequence ID" value="OBA20607.1"/>
    <property type="molecule type" value="Genomic_DNA"/>
</dbReference>
<name>A0A1A0H9P6_9ASCO</name>
<accession>A0A1A0H9P6</accession>
<protein>
    <submittedName>
        <fullName evidence="2">Uncharacterized protein</fullName>
    </submittedName>
</protein>
<keyword evidence="1" id="KW-0812">Transmembrane</keyword>
<evidence type="ECO:0000313" key="2">
    <source>
        <dbReference type="EMBL" id="OBA20607.1"/>
    </source>
</evidence>
<feature type="transmembrane region" description="Helical" evidence="1">
    <location>
        <begin position="12"/>
        <end position="32"/>
    </location>
</feature>
<evidence type="ECO:0000256" key="1">
    <source>
        <dbReference type="SAM" id="Phobius"/>
    </source>
</evidence>
<comment type="caution">
    <text evidence="2">The sequence shown here is derived from an EMBL/GenBank/DDBJ whole genome shotgun (WGS) entry which is preliminary data.</text>
</comment>
<evidence type="ECO:0000313" key="3">
    <source>
        <dbReference type="Proteomes" id="UP000092555"/>
    </source>
</evidence>